<dbReference type="InterPro" id="IPR023997">
    <property type="entry name" value="TonB-dep_OMP_SusC/RagA_CS"/>
</dbReference>
<evidence type="ECO:0000256" key="6">
    <source>
        <dbReference type="ARBA" id="ARBA00023136"/>
    </source>
</evidence>
<dbReference type="SUPFAM" id="SSF56935">
    <property type="entry name" value="Porins"/>
    <property type="match status" value="1"/>
</dbReference>
<dbReference type="SUPFAM" id="SSF49464">
    <property type="entry name" value="Carboxypeptidase regulatory domain-like"/>
    <property type="match status" value="1"/>
</dbReference>
<gene>
    <name evidence="13" type="ORF">H8S67_04050</name>
</gene>
<sequence>MKNCNSIKWLIWSVAFLLIGSLSVQAQKITVNGIVIDQEETPLIGASVILKGVSNGVITDINGKFTMQVNQGDLLEFSYVGYLPVQRKAVPNMVVKMHENPTSLDEVVVVGYGVQKKSDLTGSISSIKKGDIESRSISRAEEILQGKSAGVQLITTSAQPGASPEIRIRGFSSNGSSAPLYVVDGVIYYDLSSIDPNNIESMEVLKDAASASIYGAQAGNGVVLVTTKSGKSSKSSISYDFQYSLNNLARKPNLLTTDDQYLMNTELIPGYSQADLDLLIADGYWDGKSSTDWYKAMFTTSPAVHNTINFTGSNAKGNFYLSLSHLHENGIIKGDADVYNRLSVMFNGDYQVKDWFKVAVNANYFNWNSKTIDDTSRGSVIMKAIGMTPYYQPTYSPEHIPVPMQNLLNSGFTLIQDKNGDYYVPGNPMIDVFNHDAKASGRTLEGALAGYFTPFKGFLFTTRLGFRDFNFNAYNHRKFYYGDKGSYNTDYNGVERNHSSSVFYQWENFINYYLTVAKHHHLHAMAGMSYSQTDLLNVGASVDKIVEENPLFTDVDYPAADAILGAKGNSRKARSIAYFGRIGYNFKDRYLLQASLRADAADLSILPKENRWGIFPSVSAGWVISQEPFYLKNNATSIDFIKLRASWGRNGSIRNLGNYSYSNSLGAYTAGYSFSTTDKTYVQAIYPEQLYNPNLKWETSEQVDAGFDLRAFSSRLSFTMDWYQKKTKDLLVSGLVIPFEAGNRSAPVNAGSIRNRGFEFEVNWNDHIGDFRYSVAANLATLSNKVTYLDPSVSNGRIMGSVALLGASVGYTAFEVGHPIWYFRGFEVDHIDEATGNPYYKTAAGEPTLNPSENDKRELGKPMPDFTYGVTLTAAYKGFDLAIFGQGTQGNSAWMGYSIYSLRDQFDRRWSPTNPHAELAKPNTEINYMMSDHFVFDASYFRVKQIQLGYTIPKHFTKKFFVDDLRFYVSLDNYFTFTKYPGLDPDVSVNMTSGMGIDFGKYPTTKKTLFGLSVTF</sequence>
<dbReference type="NCBIfam" id="TIGR04057">
    <property type="entry name" value="SusC_RagA_signa"/>
    <property type="match status" value="1"/>
</dbReference>
<dbReference type="InterPro" id="IPR037066">
    <property type="entry name" value="Plug_dom_sf"/>
</dbReference>
<dbReference type="InterPro" id="IPR039426">
    <property type="entry name" value="TonB-dep_rcpt-like"/>
</dbReference>
<evidence type="ECO:0000256" key="9">
    <source>
        <dbReference type="RuleBase" id="RU003357"/>
    </source>
</evidence>
<evidence type="ECO:0000259" key="12">
    <source>
        <dbReference type="Pfam" id="PF07715"/>
    </source>
</evidence>
<comment type="similarity">
    <text evidence="8 9">Belongs to the TonB-dependent receptor family.</text>
</comment>
<evidence type="ECO:0000256" key="10">
    <source>
        <dbReference type="SAM" id="SignalP"/>
    </source>
</evidence>
<dbReference type="Pfam" id="PF00593">
    <property type="entry name" value="TonB_dep_Rec_b-barrel"/>
    <property type="match status" value="1"/>
</dbReference>
<comment type="subcellular location">
    <subcellularLocation>
        <location evidence="1 8">Cell outer membrane</location>
        <topology evidence="1 8">Multi-pass membrane protein</topology>
    </subcellularLocation>
</comment>
<proteinExistence type="inferred from homology"/>
<evidence type="ECO:0000256" key="8">
    <source>
        <dbReference type="PROSITE-ProRule" id="PRU01360"/>
    </source>
</evidence>
<dbReference type="InterPro" id="IPR012910">
    <property type="entry name" value="Plug_dom"/>
</dbReference>
<dbReference type="Gene3D" id="2.40.170.20">
    <property type="entry name" value="TonB-dependent receptor, beta-barrel domain"/>
    <property type="match status" value="1"/>
</dbReference>
<keyword evidence="4 8" id="KW-0812">Transmembrane</keyword>
<dbReference type="InterPro" id="IPR023996">
    <property type="entry name" value="TonB-dep_OMP_SusC/RagA"/>
</dbReference>
<dbReference type="EMBL" id="JACOOE010000001">
    <property type="protein sequence ID" value="MBC5603843.1"/>
    <property type="molecule type" value="Genomic_DNA"/>
</dbReference>
<protein>
    <submittedName>
        <fullName evidence="13">SusC/RagA family TonB-linked outer membrane protein</fullName>
    </submittedName>
</protein>
<dbReference type="InterPro" id="IPR008969">
    <property type="entry name" value="CarboxyPept-like_regulatory"/>
</dbReference>
<dbReference type="PROSITE" id="PS52016">
    <property type="entry name" value="TONB_DEPENDENT_REC_3"/>
    <property type="match status" value="1"/>
</dbReference>
<evidence type="ECO:0000256" key="2">
    <source>
        <dbReference type="ARBA" id="ARBA00022448"/>
    </source>
</evidence>
<evidence type="ECO:0000259" key="11">
    <source>
        <dbReference type="Pfam" id="PF00593"/>
    </source>
</evidence>
<keyword evidence="5 9" id="KW-0798">TonB box</keyword>
<dbReference type="Gene3D" id="2.60.40.1120">
    <property type="entry name" value="Carboxypeptidase-like, regulatory domain"/>
    <property type="match status" value="1"/>
</dbReference>
<keyword evidence="6 8" id="KW-0472">Membrane</keyword>
<keyword evidence="3 8" id="KW-1134">Transmembrane beta strand</keyword>
<evidence type="ECO:0000313" key="14">
    <source>
        <dbReference type="Proteomes" id="UP000600600"/>
    </source>
</evidence>
<evidence type="ECO:0000256" key="3">
    <source>
        <dbReference type="ARBA" id="ARBA00022452"/>
    </source>
</evidence>
<feature type="signal peptide" evidence="10">
    <location>
        <begin position="1"/>
        <end position="26"/>
    </location>
</feature>
<dbReference type="InterPro" id="IPR000531">
    <property type="entry name" value="Beta-barrel_TonB"/>
</dbReference>
<keyword evidence="10" id="KW-0732">Signal</keyword>
<evidence type="ECO:0000256" key="4">
    <source>
        <dbReference type="ARBA" id="ARBA00022692"/>
    </source>
</evidence>
<reference evidence="13 14" key="1">
    <citation type="submission" date="2020-08" db="EMBL/GenBank/DDBJ databases">
        <title>Genome public.</title>
        <authorList>
            <person name="Liu C."/>
            <person name="Sun Q."/>
        </authorList>
    </citation>
    <scope>NUCLEOTIDE SEQUENCE [LARGE SCALE GENOMIC DNA]</scope>
    <source>
        <strain evidence="13 14">M27</strain>
    </source>
</reference>
<evidence type="ECO:0000256" key="1">
    <source>
        <dbReference type="ARBA" id="ARBA00004571"/>
    </source>
</evidence>
<dbReference type="Gene3D" id="2.170.130.10">
    <property type="entry name" value="TonB-dependent receptor, plug domain"/>
    <property type="match status" value="1"/>
</dbReference>
<dbReference type="Proteomes" id="UP000600600">
    <property type="component" value="Unassembled WGS sequence"/>
</dbReference>
<keyword evidence="2 8" id="KW-0813">Transport</keyword>
<dbReference type="InterPro" id="IPR036942">
    <property type="entry name" value="Beta-barrel_TonB_sf"/>
</dbReference>
<feature type="chain" id="PRO_5045989564" evidence="10">
    <location>
        <begin position="27"/>
        <end position="1016"/>
    </location>
</feature>
<comment type="caution">
    <text evidence="13">The sequence shown here is derived from an EMBL/GenBank/DDBJ whole genome shotgun (WGS) entry which is preliminary data.</text>
</comment>
<evidence type="ECO:0000256" key="7">
    <source>
        <dbReference type="ARBA" id="ARBA00023237"/>
    </source>
</evidence>
<keyword evidence="14" id="KW-1185">Reference proteome</keyword>
<feature type="domain" description="TonB-dependent receptor plug" evidence="12">
    <location>
        <begin position="117"/>
        <end position="222"/>
    </location>
</feature>
<feature type="domain" description="TonB-dependent receptor-like beta-barrel" evidence="11">
    <location>
        <begin position="454"/>
        <end position="879"/>
    </location>
</feature>
<organism evidence="13 14">
    <name type="scientific">Bacteroides difficilis</name>
    <dbReference type="NCBI Taxonomy" id="2763021"/>
    <lineage>
        <taxon>Bacteria</taxon>
        <taxon>Pseudomonadati</taxon>
        <taxon>Bacteroidota</taxon>
        <taxon>Bacteroidia</taxon>
        <taxon>Bacteroidales</taxon>
        <taxon>Bacteroidaceae</taxon>
        <taxon>Bacteroides</taxon>
    </lineage>
</organism>
<name>A0ABR7C7Z3_9BACE</name>
<evidence type="ECO:0000256" key="5">
    <source>
        <dbReference type="ARBA" id="ARBA00023077"/>
    </source>
</evidence>
<evidence type="ECO:0000313" key="13">
    <source>
        <dbReference type="EMBL" id="MBC5603843.1"/>
    </source>
</evidence>
<keyword evidence="7 8" id="KW-0998">Cell outer membrane</keyword>
<dbReference type="Pfam" id="PF07715">
    <property type="entry name" value="Plug"/>
    <property type="match status" value="1"/>
</dbReference>
<dbReference type="Pfam" id="PF13715">
    <property type="entry name" value="CarbopepD_reg_2"/>
    <property type="match status" value="1"/>
</dbReference>
<dbReference type="RefSeq" id="WP_186966494.1">
    <property type="nucleotide sequence ID" value="NZ_JACOOE010000001.1"/>
</dbReference>
<dbReference type="NCBIfam" id="TIGR04056">
    <property type="entry name" value="OMP_RagA_SusC"/>
    <property type="match status" value="1"/>
</dbReference>
<accession>A0ABR7C7Z3</accession>